<evidence type="ECO:0000313" key="1">
    <source>
        <dbReference type="EMBL" id="KAK2764644.1"/>
    </source>
</evidence>
<evidence type="ECO:0000313" key="2">
    <source>
        <dbReference type="Proteomes" id="UP001281614"/>
    </source>
</evidence>
<keyword evidence="2" id="KW-1185">Reference proteome</keyword>
<accession>A0AAE0D7R0</accession>
<organism evidence="1 2">
    <name type="scientific">Colletotrichum kahawae</name>
    <name type="common">Coffee berry disease fungus</name>
    <dbReference type="NCBI Taxonomy" id="34407"/>
    <lineage>
        <taxon>Eukaryota</taxon>
        <taxon>Fungi</taxon>
        <taxon>Dikarya</taxon>
        <taxon>Ascomycota</taxon>
        <taxon>Pezizomycotina</taxon>
        <taxon>Sordariomycetes</taxon>
        <taxon>Hypocreomycetidae</taxon>
        <taxon>Glomerellales</taxon>
        <taxon>Glomerellaceae</taxon>
        <taxon>Colletotrichum</taxon>
        <taxon>Colletotrichum gloeosporioides species complex</taxon>
    </lineage>
</organism>
<sequence>MSRTSTSRVLASRVLERFNPGKDLVLTPYPLSDPCGIGFPNDGRTPCDFDPSLADGKLIETANPATKARLVVKKRLYSQSAKGQKVLLCSVEQAPTAFEMNNAHARHLSEANLVIVKTFCPKALIGLPGDQYSHDNQFSELKTEATMYQHLYDNNLTGYPHLAPQYYGAWVFPNEGQSENVFARDKYTALIVMEYIDGVSMEELGTRDMSDDCIGPLELSTSPVAVHRTPPHMLQMDVQSRLDLFKILLDGVVT</sequence>
<proteinExistence type="predicted"/>
<dbReference type="AlphaFoldDB" id="A0AAE0D7R0"/>
<dbReference type="EMBL" id="VYYT01000135">
    <property type="protein sequence ID" value="KAK2764644.1"/>
    <property type="molecule type" value="Genomic_DNA"/>
</dbReference>
<gene>
    <name evidence="1" type="ORF">CKAH01_04809</name>
</gene>
<name>A0AAE0D7R0_COLKA</name>
<protein>
    <submittedName>
        <fullName evidence="1">Uncharacterized protein</fullName>
    </submittedName>
</protein>
<reference evidence="1" key="1">
    <citation type="submission" date="2023-02" db="EMBL/GenBank/DDBJ databases">
        <title>Colletotrichum kahawae CIFC_Que2 genome sequencing and assembly.</title>
        <authorList>
            <person name="Baroncelli R."/>
        </authorList>
    </citation>
    <scope>NUCLEOTIDE SEQUENCE</scope>
    <source>
        <strain evidence="1">CIFC_Que2</strain>
    </source>
</reference>
<dbReference type="Proteomes" id="UP001281614">
    <property type="component" value="Unassembled WGS sequence"/>
</dbReference>
<comment type="caution">
    <text evidence="1">The sequence shown here is derived from an EMBL/GenBank/DDBJ whole genome shotgun (WGS) entry which is preliminary data.</text>
</comment>